<dbReference type="Proteomes" id="UP000183832">
    <property type="component" value="Unassembled WGS sequence"/>
</dbReference>
<dbReference type="EMBL" id="CVRI01000038">
    <property type="protein sequence ID" value="CRK93759.1"/>
    <property type="molecule type" value="Genomic_DNA"/>
</dbReference>
<dbReference type="AlphaFoldDB" id="A0A1J1I078"/>
<protein>
    <submittedName>
        <fullName evidence="1">CLUMA_CG007287, isoform A</fullName>
    </submittedName>
</protein>
<gene>
    <name evidence="1" type="ORF">CLUMA_CG007287</name>
</gene>
<evidence type="ECO:0000313" key="1">
    <source>
        <dbReference type="EMBL" id="CRK93759.1"/>
    </source>
</evidence>
<sequence length="176" mass="20281">MSSGGLTTYAKSTKLYKKFRTRQILGNFMGGYLLISINAKSYLNIHAYLTSFDSFTMKTLTSLDINVGEKAMEQKPPKLYPKMTFTHTAITMKASYCCTTKYAMLLCFELLLTKEVKLADFQIYSCFGFVMHKGREQKVMKVLATYLRIYVCRTFLRISLKFSINFDDSKRVHLPS</sequence>
<organism evidence="1 2">
    <name type="scientific">Clunio marinus</name>
    <dbReference type="NCBI Taxonomy" id="568069"/>
    <lineage>
        <taxon>Eukaryota</taxon>
        <taxon>Metazoa</taxon>
        <taxon>Ecdysozoa</taxon>
        <taxon>Arthropoda</taxon>
        <taxon>Hexapoda</taxon>
        <taxon>Insecta</taxon>
        <taxon>Pterygota</taxon>
        <taxon>Neoptera</taxon>
        <taxon>Endopterygota</taxon>
        <taxon>Diptera</taxon>
        <taxon>Nematocera</taxon>
        <taxon>Chironomoidea</taxon>
        <taxon>Chironomidae</taxon>
        <taxon>Clunio</taxon>
    </lineage>
</organism>
<evidence type="ECO:0000313" key="2">
    <source>
        <dbReference type="Proteomes" id="UP000183832"/>
    </source>
</evidence>
<accession>A0A1J1I078</accession>
<reference evidence="1 2" key="1">
    <citation type="submission" date="2015-04" db="EMBL/GenBank/DDBJ databases">
        <authorList>
            <person name="Syromyatnikov M.Y."/>
            <person name="Popov V.N."/>
        </authorList>
    </citation>
    <scope>NUCLEOTIDE SEQUENCE [LARGE SCALE GENOMIC DNA]</scope>
</reference>
<proteinExistence type="predicted"/>
<keyword evidence="2" id="KW-1185">Reference proteome</keyword>
<name>A0A1J1I078_9DIPT</name>